<feature type="non-terminal residue" evidence="1">
    <location>
        <position position="1"/>
    </location>
</feature>
<evidence type="ECO:0000313" key="2">
    <source>
        <dbReference type="Proteomes" id="UP000235965"/>
    </source>
</evidence>
<dbReference type="STRING" id="105785.A0A2J7PIR3"/>
<dbReference type="EMBL" id="NEVH01024973">
    <property type="protein sequence ID" value="PNF16230.1"/>
    <property type="molecule type" value="Genomic_DNA"/>
</dbReference>
<name>A0A2J7PIR3_9NEOP</name>
<proteinExistence type="predicted"/>
<reference evidence="1 2" key="1">
    <citation type="submission" date="2017-12" db="EMBL/GenBank/DDBJ databases">
        <title>Hemimetabolous genomes reveal molecular basis of termite eusociality.</title>
        <authorList>
            <person name="Harrison M.C."/>
            <person name="Jongepier E."/>
            <person name="Robertson H.M."/>
            <person name="Arning N."/>
            <person name="Bitard-Feildel T."/>
            <person name="Chao H."/>
            <person name="Childers C.P."/>
            <person name="Dinh H."/>
            <person name="Doddapaneni H."/>
            <person name="Dugan S."/>
            <person name="Gowin J."/>
            <person name="Greiner C."/>
            <person name="Han Y."/>
            <person name="Hu H."/>
            <person name="Hughes D.S.T."/>
            <person name="Huylmans A.-K."/>
            <person name="Kemena C."/>
            <person name="Kremer L.P.M."/>
            <person name="Lee S.L."/>
            <person name="Lopez-Ezquerra A."/>
            <person name="Mallet L."/>
            <person name="Monroy-Kuhn J.M."/>
            <person name="Moser A."/>
            <person name="Murali S.C."/>
            <person name="Muzny D.M."/>
            <person name="Otani S."/>
            <person name="Piulachs M.-D."/>
            <person name="Poelchau M."/>
            <person name="Qu J."/>
            <person name="Schaub F."/>
            <person name="Wada-Katsumata A."/>
            <person name="Worley K.C."/>
            <person name="Xie Q."/>
            <person name="Ylla G."/>
            <person name="Poulsen M."/>
            <person name="Gibbs R.A."/>
            <person name="Schal C."/>
            <person name="Richards S."/>
            <person name="Belles X."/>
            <person name="Korb J."/>
            <person name="Bornberg-Bauer E."/>
        </authorList>
    </citation>
    <scope>NUCLEOTIDE SEQUENCE [LARGE SCALE GENOMIC DNA]</scope>
    <source>
        <tissue evidence="1">Whole body</tissue>
    </source>
</reference>
<protein>
    <submittedName>
        <fullName evidence="1">Uncharacterized protein</fullName>
    </submittedName>
</protein>
<sequence>KPNALLAKFVEDLGKLGKGLTKQDHIIVGGPGNSLDRNYHYSIENDHSYIAERTSNTNVGFVSLFKRHDKPWMNGRVRNMNPRLDGALMGHDMSHIGVIDTSSILREDYTMHGLHLSSRGKKRLTQLIAERVVGGRVSGISSIPVITNARASPFCIKFKSTKMPNIRRAIQKFPKYINKNYYVLPGSYSAPSLSK</sequence>
<evidence type="ECO:0000313" key="1">
    <source>
        <dbReference type="EMBL" id="PNF16230.1"/>
    </source>
</evidence>
<keyword evidence="2" id="KW-1185">Reference proteome</keyword>
<accession>A0A2J7PIR3</accession>
<dbReference type="AlphaFoldDB" id="A0A2J7PIR3"/>
<gene>
    <name evidence="1" type="ORF">B7P43_G15297</name>
</gene>
<comment type="caution">
    <text evidence="1">The sequence shown here is derived from an EMBL/GenBank/DDBJ whole genome shotgun (WGS) entry which is preliminary data.</text>
</comment>
<dbReference type="InParanoid" id="A0A2J7PIR3"/>
<organism evidence="1 2">
    <name type="scientific">Cryptotermes secundus</name>
    <dbReference type="NCBI Taxonomy" id="105785"/>
    <lineage>
        <taxon>Eukaryota</taxon>
        <taxon>Metazoa</taxon>
        <taxon>Ecdysozoa</taxon>
        <taxon>Arthropoda</taxon>
        <taxon>Hexapoda</taxon>
        <taxon>Insecta</taxon>
        <taxon>Pterygota</taxon>
        <taxon>Neoptera</taxon>
        <taxon>Polyneoptera</taxon>
        <taxon>Dictyoptera</taxon>
        <taxon>Blattodea</taxon>
        <taxon>Blattoidea</taxon>
        <taxon>Termitoidae</taxon>
        <taxon>Kalotermitidae</taxon>
        <taxon>Cryptotermitinae</taxon>
        <taxon>Cryptotermes</taxon>
    </lineage>
</organism>
<dbReference type="Proteomes" id="UP000235965">
    <property type="component" value="Unassembled WGS sequence"/>
</dbReference>